<evidence type="ECO:0000256" key="6">
    <source>
        <dbReference type="ARBA" id="ARBA00022989"/>
    </source>
</evidence>
<evidence type="ECO:0000256" key="5">
    <source>
        <dbReference type="ARBA" id="ARBA00022842"/>
    </source>
</evidence>
<sequence length="450" mass="48288">MTRREVESVEDRIREHLRRDDLDSAVELLRALSPGDALDLLDRSEPRMAPMLFRLLDKTTAVHVFAAMETGQQSDLVRKLQDGQVQDLFAELRVSGQARLLDEMPATVARKMLAGLDAEASGKAGRLLGYPADSVGRRLRMAPVRLREDWTVSTALENLREHGGQEQAAIVSVPVVSPQARLTGVVDVSVLVTQPLDARVSEIMREPVSAVATEDAEEVARLCADRRLWTVPVTDSEGRLIGVFTVADALEVLDEGSTEDSARAGGVEPLGRPYLATSVLALMRSRITWLLVLAIGATLTVQVLGVFEDTLEEMVVLSLFIPLIIGTGGNTGNQAATTVTRALALDDVRPRDAPRVMFRELRVGMALGGCIGLLGLVLAGFVFSWPVGLVIGATLFTVCAFAATVGGLMPLAARTIGADPAVFSNPFISTLVDALGLVVYFFIAQAVLGI</sequence>
<dbReference type="SUPFAM" id="SSF161093">
    <property type="entry name" value="MgtE membrane domain-like"/>
    <property type="match status" value="1"/>
</dbReference>
<dbReference type="Pfam" id="PF00571">
    <property type="entry name" value="CBS"/>
    <property type="match status" value="1"/>
</dbReference>
<dbReference type="RefSeq" id="WP_061866951.1">
    <property type="nucleotide sequence ID" value="NZ_JANLGF010000122.1"/>
</dbReference>
<gene>
    <name evidence="11" type="primary">mgtE</name>
    <name evidence="11" type="ORF">CYJ95_04665</name>
</gene>
<dbReference type="GeneID" id="93363317"/>
<dbReference type="SMART" id="SM00116">
    <property type="entry name" value="CBS"/>
    <property type="match status" value="2"/>
</dbReference>
<dbReference type="PROSITE" id="PS51371">
    <property type="entry name" value="CBS"/>
    <property type="match status" value="1"/>
</dbReference>
<dbReference type="GO" id="GO:0005886">
    <property type="term" value="C:plasma membrane"/>
    <property type="evidence" value="ECO:0007669"/>
    <property type="project" value="UniProtKB-SubCell"/>
</dbReference>
<organism evidence="11 12">
    <name type="scientific">Micrococcus luteus</name>
    <name type="common">Micrococcus lysodeikticus</name>
    <dbReference type="NCBI Taxonomy" id="1270"/>
    <lineage>
        <taxon>Bacteria</taxon>
        <taxon>Bacillati</taxon>
        <taxon>Actinomycetota</taxon>
        <taxon>Actinomycetes</taxon>
        <taxon>Micrococcales</taxon>
        <taxon>Micrococcaceae</taxon>
        <taxon>Micrococcus</taxon>
    </lineage>
</organism>
<evidence type="ECO:0000259" key="10">
    <source>
        <dbReference type="PROSITE" id="PS51371"/>
    </source>
</evidence>
<evidence type="ECO:0000256" key="1">
    <source>
        <dbReference type="ARBA" id="ARBA00004141"/>
    </source>
</evidence>
<dbReference type="GO" id="GO:0015095">
    <property type="term" value="F:magnesium ion transmembrane transporter activity"/>
    <property type="evidence" value="ECO:0007669"/>
    <property type="project" value="UniProtKB-UniRule"/>
</dbReference>
<comment type="caution">
    <text evidence="11">The sequence shown here is derived from an EMBL/GenBank/DDBJ whole genome shotgun (WGS) entry which is preliminary data.</text>
</comment>
<dbReference type="InterPro" id="IPR006668">
    <property type="entry name" value="Mg_transptr_MgtE_intracell_dom"/>
</dbReference>
<comment type="subunit">
    <text evidence="9">Homodimer.</text>
</comment>
<comment type="subcellular location">
    <subcellularLocation>
        <location evidence="9">Cell membrane</location>
        <topology evidence="9">Multi-pass membrane protein</topology>
    </subcellularLocation>
    <subcellularLocation>
        <location evidence="1">Membrane</location>
        <topology evidence="1">Multi-pass membrane protein</topology>
    </subcellularLocation>
</comment>
<dbReference type="InterPro" id="IPR038076">
    <property type="entry name" value="MgtE_N_sf"/>
</dbReference>
<comment type="similarity">
    <text evidence="2 9">Belongs to the SLC41A transporter family.</text>
</comment>
<keyword evidence="5 9" id="KW-0460">Magnesium</keyword>
<dbReference type="NCBIfam" id="TIGR00400">
    <property type="entry name" value="mgtE"/>
    <property type="match status" value="1"/>
</dbReference>
<keyword evidence="7 9" id="KW-0472">Membrane</keyword>
<evidence type="ECO:0000256" key="7">
    <source>
        <dbReference type="ARBA" id="ARBA00023136"/>
    </source>
</evidence>
<evidence type="ECO:0000256" key="8">
    <source>
        <dbReference type="PROSITE-ProRule" id="PRU00703"/>
    </source>
</evidence>
<dbReference type="PANTHER" id="PTHR43773:SF1">
    <property type="entry name" value="MAGNESIUM TRANSPORTER MGTE"/>
    <property type="match status" value="1"/>
</dbReference>
<feature type="transmembrane region" description="Helical" evidence="9">
    <location>
        <begin position="363"/>
        <end position="383"/>
    </location>
</feature>
<accession>A0AAX0VLE4</accession>
<dbReference type="InterPro" id="IPR000644">
    <property type="entry name" value="CBS_dom"/>
</dbReference>
<feature type="transmembrane region" description="Helical" evidence="9">
    <location>
        <begin position="425"/>
        <end position="448"/>
    </location>
</feature>
<dbReference type="Gene3D" id="1.25.60.10">
    <property type="entry name" value="MgtE N-terminal domain-like"/>
    <property type="match status" value="1"/>
</dbReference>
<feature type="domain" description="CBS" evidence="10">
    <location>
        <begin position="203"/>
        <end position="261"/>
    </location>
</feature>
<dbReference type="SMART" id="SM00924">
    <property type="entry name" value="MgtE_N"/>
    <property type="match status" value="1"/>
</dbReference>
<keyword evidence="9" id="KW-0479">Metal-binding</keyword>
<evidence type="ECO:0000256" key="9">
    <source>
        <dbReference type="RuleBase" id="RU362011"/>
    </source>
</evidence>
<dbReference type="Gene3D" id="1.10.357.20">
    <property type="entry name" value="SLC41 divalent cation transporters, integral membrane domain"/>
    <property type="match status" value="1"/>
</dbReference>
<feature type="transmembrane region" description="Helical" evidence="9">
    <location>
        <begin position="389"/>
        <end position="413"/>
    </location>
</feature>
<dbReference type="PANTHER" id="PTHR43773">
    <property type="entry name" value="MAGNESIUM TRANSPORTER MGTE"/>
    <property type="match status" value="1"/>
</dbReference>
<dbReference type="EMBL" id="PKJT01000003">
    <property type="protein sequence ID" value="PKZ82493.1"/>
    <property type="molecule type" value="Genomic_DNA"/>
</dbReference>
<dbReference type="AlphaFoldDB" id="A0AAX0VLE4"/>
<dbReference type="InterPro" id="IPR036739">
    <property type="entry name" value="SLC41_membr_dom_sf"/>
</dbReference>
<keyword evidence="9" id="KW-1003">Cell membrane</keyword>
<feature type="transmembrane region" description="Helical" evidence="9">
    <location>
        <begin position="319"/>
        <end position="343"/>
    </location>
</feature>
<name>A0AAX0VLE4_MICLU</name>
<keyword evidence="6 9" id="KW-1133">Transmembrane helix</keyword>
<evidence type="ECO:0000256" key="4">
    <source>
        <dbReference type="ARBA" id="ARBA00022692"/>
    </source>
</evidence>
<dbReference type="CDD" id="cd04606">
    <property type="entry name" value="CBS_pair_Mg_transporter"/>
    <property type="match status" value="1"/>
</dbReference>
<keyword evidence="8" id="KW-0129">CBS domain</keyword>
<dbReference type="Pfam" id="PF01769">
    <property type="entry name" value="MgtE"/>
    <property type="match status" value="1"/>
</dbReference>
<dbReference type="InterPro" id="IPR006669">
    <property type="entry name" value="MgtE_transporter"/>
</dbReference>
<evidence type="ECO:0000313" key="11">
    <source>
        <dbReference type="EMBL" id="PKZ82493.1"/>
    </source>
</evidence>
<dbReference type="InterPro" id="IPR006667">
    <property type="entry name" value="SLC41_membr_dom"/>
</dbReference>
<dbReference type="SUPFAM" id="SSF158791">
    <property type="entry name" value="MgtE N-terminal domain-like"/>
    <property type="match status" value="1"/>
</dbReference>
<reference evidence="11 12" key="1">
    <citation type="submission" date="2017-12" db="EMBL/GenBank/DDBJ databases">
        <title>Phylogenetic diversity of female urinary microbiome.</title>
        <authorList>
            <person name="Thomas-White K."/>
            <person name="Wolfe A.J."/>
        </authorList>
    </citation>
    <scope>NUCLEOTIDE SEQUENCE [LARGE SCALE GENOMIC DNA]</scope>
    <source>
        <strain evidence="11 12">UMB0038</strain>
    </source>
</reference>
<evidence type="ECO:0000313" key="12">
    <source>
        <dbReference type="Proteomes" id="UP000234847"/>
    </source>
</evidence>
<dbReference type="GO" id="GO:0046872">
    <property type="term" value="F:metal ion binding"/>
    <property type="evidence" value="ECO:0007669"/>
    <property type="project" value="UniProtKB-KW"/>
</dbReference>
<comment type="function">
    <text evidence="9">Acts as a magnesium transporter.</text>
</comment>
<dbReference type="Pfam" id="PF03448">
    <property type="entry name" value="MgtE_N"/>
    <property type="match status" value="1"/>
</dbReference>
<keyword evidence="3 9" id="KW-0813">Transport</keyword>
<keyword evidence="4 9" id="KW-0812">Transmembrane</keyword>
<evidence type="ECO:0000256" key="2">
    <source>
        <dbReference type="ARBA" id="ARBA00009749"/>
    </source>
</evidence>
<dbReference type="SUPFAM" id="SSF54631">
    <property type="entry name" value="CBS-domain pair"/>
    <property type="match status" value="1"/>
</dbReference>
<feature type="transmembrane region" description="Helical" evidence="9">
    <location>
        <begin position="287"/>
        <end position="307"/>
    </location>
</feature>
<proteinExistence type="inferred from homology"/>
<dbReference type="Proteomes" id="UP000234847">
    <property type="component" value="Unassembled WGS sequence"/>
</dbReference>
<dbReference type="Gene3D" id="3.10.580.10">
    <property type="entry name" value="CBS-domain"/>
    <property type="match status" value="1"/>
</dbReference>
<protein>
    <recommendedName>
        <fullName evidence="9">Magnesium transporter MgtE</fullName>
    </recommendedName>
</protein>
<evidence type="ECO:0000256" key="3">
    <source>
        <dbReference type="ARBA" id="ARBA00022448"/>
    </source>
</evidence>
<dbReference type="InterPro" id="IPR046342">
    <property type="entry name" value="CBS_dom_sf"/>
</dbReference>